<sequence>MGIILKGKIKGEKATKIVRFGNVKSVGVGDTNYFIENFRGINGRIEQSRNAGFHIESMSLQLQLIDLWLRELIKERTGEQFTFGEKHLFGKIIEKSKQLLPPKLYDRIDAFNKGRIETIHNFIYGGTNYDKIENISKRNNSLHSEIFKFVVKEVSHKYEK</sequence>
<dbReference type="Proteomes" id="UP000263336">
    <property type="component" value="Unassembled WGS sequence"/>
</dbReference>
<evidence type="ECO:0000313" key="2">
    <source>
        <dbReference type="Proteomes" id="UP000263336"/>
    </source>
</evidence>
<dbReference type="AlphaFoldDB" id="A0A3D0ZP28"/>
<comment type="caution">
    <text evidence="1">The sequence shown here is derived from an EMBL/GenBank/DDBJ whole genome shotgun (WGS) entry which is preliminary data.</text>
</comment>
<accession>A0A3D0ZP28</accession>
<proteinExistence type="predicted"/>
<name>A0A3D0ZP28_UNCKA</name>
<reference evidence="1 2" key="1">
    <citation type="journal article" date="2018" name="Nat. Biotechnol.">
        <title>A standardized bacterial taxonomy based on genome phylogeny substantially revises the tree of life.</title>
        <authorList>
            <person name="Parks D.H."/>
            <person name="Chuvochina M."/>
            <person name="Waite D.W."/>
            <person name="Rinke C."/>
            <person name="Skarshewski A."/>
            <person name="Chaumeil P.A."/>
            <person name="Hugenholtz P."/>
        </authorList>
    </citation>
    <scope>NUCLEOTIDE SEQUENCE [LARGE SCALE GENOMIC DNA]</scope>
    <source>
        <strain evidence="1">UBA11701</strain>
    </source>
</reference>
<dbReference type="EMBL" id="DOZN01000008">
    <property type="protein sequence ID" value="HCC42031.1"/>
    <property type="molecule type" value="Genomic_DNA"/>
</dbReference>
<protein>
    <submittedName>
        <fullName evidence="1">Uncharacterized protein</fullName>
    </submittedName>
</protein>
<organism evidence="1 2">
    <name type="scientific">candidate division WWE3 bacterium</name>
    <dbReference type="NCBI Taxonomy" id="2053526"/>
    <lineage>
        <taxon>Bacteria</taxon>
        <taxon>Katanobacteria</taxon>
    </lineage>
</organism>
<gene>
    <name evidence="1" type="ORF">DEP93_01000</name>
</gene>
<evidence type="ECO:0000313" key="1">
    <source>
        <dbReference type="EMBL" id="HCC42031.1"/>
    </source>
</evidence>